<keyword evidence="2" id="KW-1185">Reference proteome</keyword>
<reference evidence="1 2" key="1">
    <citation type="submission" date="2024-02" db="EMBL/GenBank/DDBJ databases">
        <authorList>
            <person name="Chen Y."/>
            <person name="Shah S."/>
            <person name="Dougan E. K."/>
            <person name="Thang M."/>
            <person name="Chan C."/>
        </authorList>
    </citation>
    <scope>NUCLEOTIDE SEQUENCE [LARGE SCALE GENOMIC DNA]</scope>
</reference>
<organism evidence="1 2">
    <name type="scientific">Durusdinium trenchii</name>
    <dbReference type="NCBI Taxonomy" id="1381693"/>
    <lineage>
        <taxon>Eukaryota</taxon>
        <taxon>Sar</taxon>
        <taxon>Alveolata</taxon>
        <taxon>Dinophyceae</taxon>
        <taxon>Suessiales</taxon>
        <taxon>Symbiodiniaceae</taxon>
        <taxon>Durusdinium</taxon>
    </lineage>
</organism>
<dbReference type="EMBL" id="CAXAMM010023617">
    <property type="protein sequence ID" value="CAK9053921.1"/>
    <property type="molecule type" value="Genomic_DNA"/>
</dbReference>
<comment type="caution">
    <text evidence="1">The sequence shown here is derived from an EMBL/GenBank/DDBJ whole genome shotgun (WGS) entry which is preliminary data.</text>
</comment>
<gene>
    <name evidence="1" type="ORF">SCF082_LOCUS29335</name>
</gene>
<sequence length="449" mass="48905">MANGTAVNGRFTLEANSGRLPFSNLHEAEVEGRLLIHEATVSPGPLMRDVIDMVNQLQAIVVRRPRNIPRDRALLKIEDQTISYRLSRGRVHHEEIRFQVGGITLTSSGSVGLDETVNLVVQIPLPESWLTKSPLLQSLKGEAVPLVITGTLSRPSVDGRVLGDFGKRIGAKAAGGLLRRILEKAGLMIRATFLVVGVLVAGCGRDVANERDAIAPVAEGEVRSEPLQELFARHVLSSFVKQLRLADVVRDESWQFDKASGTLRFGDSIEYRVQVLGPESHGSDTWLWAWANEASKIPPGHLVAANRLRTFGHEQGIDELTTAMVSLDILDGHTAGMIASGVAVGNAYFRCPYEGGAMFVLITDPLTDSPVEADVIRTTRAIAEAFSNFEISNQRQVMLAYLRQRGIEVQVEGQTVQAVSEGKPWFTAEFDESNRLTSIKATAGPSADD</sequence>
<proteinExistence type="predicted"/>
<protein>
    <submittedName>
        <fullName evidence="1">Uncharacterized protein</fullName>
    </submittedName>
</protein>
<name>A0ABP0MR08_9DINO</name>
<evidence type="ECO:0000313" key="2">
    <source>
        <dbReference type="Proteomes" id="UP001642464"/>
    </source>
</evidence>
<dbReference type="Proteomes" id="UP001642464">
    <property type="component" value="Unassembled WGS sequence"/>
</dbReference>
<dbReference type="InterPro" id="IPR049249">
    <property type="entry name" value="DUF6882"/>
</dbReference>
<evidence type="ECO:0000313" key="1">
    <source>
        <dbReference type="EMBL" id="CAK9053921.1"/>
    </source>
</evidence>
<dbReference type="Pfam" id="PF21813">
    <property type="entry name" value="DUF6882"/>
    <property type="match status" value="1"/>
</dbReference>
<accession>A0ABP0MR08</accession>